<organism evidence="1 2">
    <name type="scientific">Paenibacillus sedimenti</name>
    <dbReference type="NCBI Taxonomy" id="2770274"/>
    <lineage>
        <taxon>Bacteria</taxon>
        <taxon>Bacillati</taxon>
        <taxon>Bacillota</taxon>
        <taxon>Bacilli</taxon>
        <taxon>Bacillales</taxon>
        <taxon>Paenibacillaceae</taxon>
        <taxon>Paenibacillus</taxon>
    </lineage>
</organism>
<dbReference type="RefSeq" id="WP_188175021.1">
    <property type="nucleotide sequence ID" value="NZ_JACVVD010000004.1"/>
</dbReference>
<comment type="caution">
    <text evidence="1">The sequence shown here is derived from an EMBL/GenBank/DDBJ whole genome shotgun (WGS) entry which is preliminary data.</text>
</comment>
<reference evidence="1" key="1">
    <citation type="submission" date="2020-09" db="EMBL/GenBank/DDBJ databases">
        <title>Draft Genome Sequence of Paenibacillus sp. WST5.</title>
        <authorList>
            <person name="Bao Z."/>
        </authorList>
    </citation>
    <scope>NUCLEOTIDE SEQUENCE</scope>
    <source>
        <strain evidence="1">WST5</strain>
    </source>
</reference>
<protein>
    <submittedName>
        <fullName evidence="1">Uncharacterized protein</fullName>
    </submittedName>
</protein>
<dbReference type="AlphaFoldDB" id="A0A926KNQ6"/>
<dbReference type="Proteomes" id="UP000650466">
    <property type="component" value="Unassembled WGS sequence"/>
</dbReference>
<accession>A0A926KNQ6</accession>
<evidence type="ECO:0000313" key="2">
    <source>
        <dbReference type="Proteomes" id="UP000650466"/>
    </source>
</evidence>
<keyword evidence="2" id="KW-1185">Reference proteome</keyword>
<gene>
    <name evidence="1" type="ORF">ICC18_13970</name>
</gene>
<sequence length="105" mass="12365">MEDTIVLRKYWQRIKGLNFEHFSNAQNELHTRAYELAVQHVCEAMSCHPRISAKMVEEVKRKAVEIRENWDGCREVITFESTLELIIEEILEKKYGVQRKAATAE</sequence>
<name>A0A926KNQ6_9BACL</name>
<proteinExistence type="predicted"/>
<dbReference type="EMBL" id="JACVVD010000004">
    <property type="protein sequence ID" value="MBD0381227.1"/>
    <property type="molecule type" value="Genomic_DNA"/>
</dbReference>
<evidence type="ECO:0000313" key="1">
    <source>
        <dbReference type="EMBL" id="MBD0381227.1"/>
    </source>
</evidence>